<evidence type="ECO:0000313" key="2">
    <source>
        <dbReference type="EMBL" id="RKO94459.1"/>
    </source>
</evidence>
<keyword evidence="3" id="KW-1185">Reference proteome</keyword>
<accession>A0A4P9WN02</accession>
<sequence length="185" mass="19466">MRATGHPKDVSGQVRLIIKSSSAAGIGRTPGESVDSVTGPLPTSVNTTRLFINRTTTKTNRVSISNPAIEPKVLSTVNKDITINVYTTTNDVIIEQSILSNVNVEARPGTSSAQIITGTVITHSIVTGDREVINSRSSIQQDVRPVSWTPTRPIKSSATTIGSMSAPSTRSSTSPAQSTIEPSPG</sequence>
<dbReference type="EMBL" id="KZ993889">
    <property type="protein sequence ID" value="RKO94459.1"/>
    <property type="molecule type" value="Genomic_DNA"/>
</dbReference>
<feature type="compositionally biased region" description="Low complexity" evidence="1">
    <location>
        <begin position="163"/>
        <end position="179"/>
    </location>
</feature>
<dbReference type="AlphaFoldDB" id="A0A4P9WN02"/>
<feature type="compositionally biased region" description="Polar residues" evidence="1">
    <location>
        <begin position="148"/>
        <end position="162"/>
    </location>
</feature>
<reference evidence="3" key="1">
    <citation type="journal article" date="2018" name="Nat. Microbiol.">
        <title>Leveraging single-cell genomics to expand the fungal tree of life.</title>
        <authorList>
            <person name="Ahrendt S.R."/>
            <person name="Quandt C.A."/>
            <person name="Ciobanu D."/>
            <person name="Clum A."/>
            <person name="Salamov A."/>
            <person name="Andreopoulos B."/>
            <person name="Cheng J.F."/>
            <person name="Woyke T."/>
            <person name="Pelin A."/>
            <person name="Henrissat B."/>
            <person name="Reynolds N.K."/>
            <person name="Benny G.L."/>
            <person name="Smith M.E."/>
            <person name="James T.Y."/>
            <person name="Grigoriev I.V."/>
        </authorList>
    </citation>
    <scope>NUCLEOTIDE SEQUENCE [LARGE SCALE GENOMIC DNA]</scope>
</reference>
<evidence type="ECO:0000313" key="3">
    <source>
        <dbReference type="Proteomes" id="UP000269721"/>
    </source>
</evidence>
<organism evidence="2 3">
    <name type="scientific">Blyttiomyces helicus</name>
    <dbReference type="NCBI Taxonomy" id="388810"/>
    <lineage>
        <taxon>Eukaryota</taxon>
        <taxon>Fungi</taxon>
        <taxon>Fungi incertae sedis</taxon>
        <taxon>Chytridiomycota</taxon>
        <taxon>Chytridiomycota incertae sedis</taxon>
        <taxon>Chytridiomycetes</taxon>
        <taxon>Chytridiomycetes incertae sedis</taxon>
        <taxon>Blyttiomyces</taxon>
    </lineage>
</organism>
<feature type="region of interest" description="Disordered" evidence="1">
    <location>
        <begin position="136"/>
        <end position="185"/>
    </location>
</feature>
<proteinExistence type="predicted"/>
<gene>
    <name evidence="2" type="ORF">BDK51DRAFT_48084</name>
</gene>
<name>A0A4P9WN02_9FUNG</name>
<dbReference type="Proteomes" id="UP000269721">
    <property type="component" value="Unassembled WGS sequence"/>
</dbReference>
<protein>
    <submittedName>
        <fullName evidence="2">Uncharacterized protein</fullName>
    </submittedName>
</protein>
<evidence type="ECO:0000256" key="1">
    <source>
        <dbReference type="SAM" id="MobiDB-lite"/>
    </source>
</evidence>